<proteinExistence type="predicted"/>
<dbReference type="EMBL" id="JAYMYQ010000004">
    <property type="protein sequence ID" value="KAK7338347.1"/>
    <property type="molecule type" value="Genomic_DNA"/>
</dbReference>
<dbReference type="AlphaFoldDB" id="A0AAN9LQN3"/>
<sequence length="95" mass="10702">MTHESTRMHLGPKLCFYFVLGSLTRRGRSKGPMTIMVEVTEIGASDPRKWQELVQLDPTVKRRLKKRGSGFPHLAKLVPSFVAAKLPLLGIAFRI</sequence>
<reference evidence="1 2" key="1">
    <citation type="submission" date="2024-01" db="EMBL/GenBank/DDBJ databases">
        <title>The genomes of 5 underutilized Papilionoideae crops provide insights into root nodulation and disease resistanc.</title>
        <authorList>
            <person name="Jiang F."/>
        </authorList>
    </citation>
    <scope>NUCLEOTIDE SEQUENCE [LARGE SCALE GENOMIC DNA]</scope>
    <source>
        <strain evidence="1">LVBAO_FW01</strain>
        <tissue evidence="1">Leaves</tissue>
    </source>
</reference>
<gene>
    <name evidence="1" type="ORF">VNO77_18954</name>
</gene>
<dbReference type="Proteomes" id="UP001367508">
    <property type="component" value="Unassembled WGS sequence"/>
</dbReference>
<accession>A0AAN9LQN3</accession>
<evidence type="ECO:0000313" key="1">
    <source>
        <dbReference type="EMBL" id="KAK7338347.1"/>
    </source>
</evidence>
<keyword evidence="2" id="KW-1185">Reference proteome</keyword>
<comment type="caution">
    <text evidence="1">The sequence shown here is derived from an EMBL/GenBank/DDBJ whole genome shotgun (WGS) entry which is preliminary data.</text>
</comment>
<evidence type="ECO:0000313" key="2">
    <source>
        <dbReference type="Proteomes" id="UP001367508"/>
    </source>
</evidence>
<protein>
    <submittedName>
        <fullName evidence="1">Uncharacterized protein</fullName>
    </submittedName>
</protein>
<organism evidence="1 2">
    <name type="scientific">Canavalia gladiata</name>
    <name type="common">Sword bean</name>
    <name type="synonym">Dolichos gladiatus</name>
    <dbReference type="NCBI Taxonomy" id="3824"/>
    <lineage>
        <taxon>Eukaryota</taxon>
        <taxon>Viridiplantae</taxon>
        <taxon>Streptophyta</taxon>
        <taxon>Embryophyta</taxon>
        <taxon>Tracheophyta</taxon>
        <taxon>Spermatophyta</taxon>
        <taxon>Magnoliopsida</taxon>
        <taxon>eudicotyledons</taxon>
        <taxon>Gunneridae</taxon>
        <taxon>Pentapetalae</taxon>
        <taxon>rosids</taxon>
        <taxon>fabids</taxon>
        <taxon>Fabales</taxon>
        <taxon>Fabaceae</taxon>
        <taxon>Papilionoideae</taxon>
        <taxon>50 kb inversion clade</taxon>
        <taxon>NPAAA clade</taxon>
        <taxon>indigoferoid/millettioid clade</taxon>
        <taxon>Phaseoleae</taxon>
        <taxon>Canavalia</taxon>
    </lineage>
</organism>
<name>A0AAN9LQN3_CANGL</name>